<name>A0A0L8JFH2_STRVR</name>
<reference evidence="1 2" key="1">
    <citation type="submission" date="2015-06" db="EMBL/GenBank/DDBJ databases">
        <authorList>
            <person name="Hoefler B.C."/>
            <person name="Straight P.D."/>
        </authorList>
    </citation>
    <scope>NUCLEOTIDE SEQUENCE [LARGE SCALE GENOMIC DNA]</scope>
    <source>
        <strain evidence="1 2">NRRL 3427</strain>
    </source>
</reference>
<sequence>MNPHPLPEDGAREPGGAMAVTVTASSVISRTETEPVALRFSYDRRQPFTVVLDMPDPADAGTARWSFARELL</sequence>
<dbReference type="EMBL" id="LGUP01000381">
    <property type="protein sequence ID" value="KOG12432.1"/>
    <property type="molecule type" value="Genomic_DNA"/>
</dbReference>
<gene>
    <name evidence="1" type="ORF">ADK34_31805</name>
</gene>
<comment type="caution">
    <text evidence="1">The sequence shown here is derived from an EMBL/GenBank/DDBJ whole genome shotgun (WGS) entry which is preliminary data.</text>
</comment>
<dbReference type="Proteomes" id="UP000037023">
    <property type="component" value="Unassembled WGS sequence"/>
</dbReference>
<proteinExistence type="predicted"/>
<dbReference type="AlphaFoldDB" id="A0A0L8JFH2"/>
<evidence type="ECO:0000313" key="2">
    <source>
        <dbReference type="Proteomes" id="UP000037023"/>
    </source>
</evidence>
<dbReference type="InterPro" id="IPR038658">
    <property type="entry name" value="SsgB_sf"/>
</dbReference>
<organism evidence="1 2">
    <name type="scientific">Streptomyces viridochromogenes</name>
    <dbReference type="NCBI Taxonomy" id="1938"/>
    <lineage>
        <taxon>Bacteria</taxon>
        <taxon>Bacillati</taxon>
        <taxon>Actinomycetota</taxon>
        <taxon>Actinomycetes</taxon>
        <taxon>Kitasatosporales</taxon>
        <taxon>Streptomycetaceae</taxon>
        <taxon>Streptomyces</taxon>
    </lineage>
</organism>
<evidence type="ECO:0000313" key="1">
    <source>
        <dbReference type="EMBL" id="KOG12432.1"/>
    </source>
</evidence>
<accession>A0A0L8JFH2</accession>
<protein>
    <submittedName>
        <fullName evidence="1">Uncharacterized protein</fullName>
    </submittedName>
</protein>
<dbReference type="RefSeq" id="WP_033202526.1">
    <property type="nucleotide sequence ID" value="NZ_LGUP01000381.1"/>
</dbReference>
<dbReference type="Gene3D" id="2.30.31.20">
    <property type="entry name" value="Sporulation-specific cell division protein SsgB"/>
    <property type="match status" value="1"/>
</dbReference>